<feature type="domain" description="mRNA capping enzyme C-terminal" evidence="1">
    <location>
        <begin position="62"/>
        <end position="122"/>
    </location>
</feature>
<dbReference type="PANTHER" id="PTHR10367">
    <property type="entry name" value="MRNA-CAPPING ENZYME"/>
    <property type="match status" value="1"/>
</dbReference>
<dbReference type="Gene3D" id="2.40.50.140">
    <property type="entry name" value="Nucleic acid-binding proteins"/>
    <property type="match status" value="1"/>
</dbReference>
<evidence type="ECO:0000259" key="1">
    <source>
        <dbReference type="Pfam" id="PF03919"/>
    </source>
</evidence>
<dbReference type="PANTHER" id="PTHR10367:SF17">
    <property type="entry name" value="MRNA-CAPPING ENZYME"/>
    <property type="match status" value="1"/>
</dbReference>
<dbReference type="SUPFAM" id="SSF50249">
    <property type="entry name" value="Nucleic acid-binding proteins"/>
    <property type="match status" value="1"/>
</dbReference>
<dbReference type="Pfam" id="PF03919">
    <property type="entry name" value="mRNA_cap_C"/>
    <property type="match status" value="1"/>
</dbReference>
<evidence type="ECO:0000313" key="2">
    <source>
        <dbReference type="EMBL" id="MBX23057.1"/>
    </source>
</evidence>
<dbReference type="FunFam" id="2.40.50.140:FF:000188">
    <property type="entry name" value="mRNA capping enzyme family protein"/>
    <property type="match status" value="1"/>
</dbReference>
<protein>
    <submittedName>
        <fullName evidence="2">Uncharacterized protein MANES_08G087400</fullName>
    </submittedName>
</protein>
<dbReference type="InterPro" id="IPR012340">
    <property type="entry name" value="NA-bd_OB-fold"/>
</dbReference>
<proteinExistence type="predicted"/>
<dbReference type="GO" id="GO:0004484">
    <property type="term" value="F:mRNA guanylyltransferase activity"/>
    <property type="evidence" value="ECO:0007669"/>
    <property type="project" value="TreeGrafter"/>
</dbReference>
<dbReference type="GO" id="GO:0006370">
    <property type="term" value="P:7-methylguanosine mRNA capping"/>
    <property type="evidence" value="ECO:0007669"/>
    <property type="project" value="TreeGrafter"/>
</dbReference>
<dbReference type="InterPro" id="IPR051029">
    <property type="entry name" value="mRNA_Capping_Enz/RNA_Phosphat"/>
</dbReference>
<name>A0A2P2LYK5_RHIMU</name>
<organism evidence="2">
    <name type="scientific">Rhizophora mucronata</name>
    <name type="common">Asiatic mangrove</name>
    <dbReference type="NCBI Taxonomy" id="61149"/>
    <lineage>
        <taxon>Eukaryota</taxon>
        <taxon>Viridiplantae</taxon>
        <taxon>Streptophyta</taxon>
        <taxon>Embryophyta</taxon>
        <taxon>Tracheophyta</taxon>
        <taxon>Spermatophyta</taxon>
        <taxon>Magnoliopsida</taxon>
        <taxon>eudicotyledons</taxon>
        <taxon>Gunneridae</taxon>
        <taxon>Pentapetalae</taxon>
        <taxon>rosids</taxon>
        <taxon>fabids</taxon>
        <taxon>Malpighiales</taxon>
        <taxon>Rhizophoraceae</taxon>
        <taxon>Rhizophora</taxon>
    </lineage>
</organism>
<reference evidence="2" key="1">
    <citation type="submission" date="2018-02" db="EMBL/GenBank/DDBJ databases">
        <title>Rhizophora mucronata_Transcriptome.</title>
        <authorList>
            <person name="Meera S.P."/>
            <person name="Sreeshan A."/>
            <person name="Augustine A."/>
        </authorList>
    </citation>
    <scope>NUCLEOTIDE SEQUENCE</scope>
    <source>
        <tissue evidence="2">Leaf</tissue>
    </source>
</reference>
<accession>A0A2P2LYK5</accession>
<dbReference type="EMBL" id="GGEC01042573">
    <property type="protein sequence ID" value="MBX23057.1"/>
    <property type="molecule type" value="Transcribed_RNA"/>
</dbReference>
<sequence length="154" mass="18241">MDILQGWDDPYVPRTHEGLLKWKYASMNSVDFLFEVDADGNQLLYLHERGRKRLMDGNKVVFKDGPDPSLYAGKIIECCWVLEEQVWVCMRMRTDKSTPNDFNTYRKVMRSIRDNITEDILLNEIHEIIRLPMYSDRIKTDSKPHPHIDAGRRR</sequence>
<dbReference type="InterPro" id="IPR013846">
    <property type="entry name" value="mRNA_cap_enzyme_C"/>
</dbReference>
<dbReference type="AlphaFoldDB" id="A0A2P2LYK5"/>